<evidence type="ECO:0000256" key="5">
    <source>
        <dbReference type="ARBA" id="ARBA00023136"/>
    </source>
</evidence>
<dbReference type="Pfam" id="PF01292">
    <property type="entry name" value="Ni_hydr_CYTB"/>
    <property type="match status" value="1"/>
</dbReference>
<dbReference type="GO" id="GO:0009055">
    <property type="term" value="F:electron transfer activity"/>
    <property type="evidence" value="ECO:0007669"/>
    <property type="project" value="InterPro"/>
</dbReference>
<evidence type="ECO:0000256" key="4">
    <source>
        <dbReference type="ARBA" id="ARBA00022989"/>
    </source>
</evidence>
<evidence type="ECO:0000256" key="1">
    <source>
        <dbReference type="ARBA" id="ARBA00004651"/>
    </source>
</evidence>
<name>A0A4Y4CU13_ZOORA</name>
<feature type="transmembrane region" description="Helical" evidence="6">
    <location>
        <begin position="143"/>
        <end position="164"/>
    </location>
</feature>
<dbReference type="PANTHER" id="PTHR30485">
    <property type="entry name" value="NI/FE-HYDROGENASE 1 B-TYPE CYTOCHROME SUBUNIT"/>
    <property type="match status" value="1"/>
</dbReference>
<evidence type="ECO:0000256" key="3">
    <source>
        <dbReference type="ARBA" id="ARBA00022692"/>
    </source>
</evidence>
<keyword evidence="9" id="KW-1185">Reference proteome</keyword>
<evidence type="ECO:0000256" key="2">
    <source>
        <dbReference type="ARBA" id="ARBA00022475"/>
    </source>
</evidence>
<dbReference type="InterPro" id="IPR016174">
    <property type="entry name" value="Di-haem_cyt_TM"/>
</dbReference>
<dbReference type="GO" id="GO:0020037">
    <property type="term" value="F:heme binding"/>
    <property type="evidence" value="ECO:0007669"/>
    <property type="project" value="TreeGrafter"/>
</dbReference>
<evidence type="ECO:0000313" key="8">
    <source>
        <dbReference type="EMBL" id="GEC95592.1"/>
    </source>
</evidence>
<dbReference type="AlphaFoldDB" id="A0A4Y4CU13"/>
<feature type="transmembrane region" description="Helical" evidence="6">
    <location>
        <begin position="42"/>
        <end position="59"/>
    </location>
</feature>
<keyword evidence="3 6" id="KW-0812">Transmembrane</keyword>
<keyword evidence="4 6" id="KW-1133">Transmembrane helix</keyword>
<dbReference type="GO" id="GO:0022904">
    <property type="term" value="P:respiratory electron transport chain"/>
    <property type="evidence" value="ECO:0007669"/>
    <property type="project" value="InterPro"/>
</dbReference>
<dbReference type="SUPFAM" id="SSF81342">
    <property type="entry name" value="Transmembrane di-heme cytochromes"/>
    <property type="match status" value="1"/>
</dbReference>
<accession>A0A4Y4CU13</accession>
<dbReference type="InterPro" id="IPR011577">
    <property type="entry name" value="Cyt_b561_bac/Ni-Hgenase"/>
</dbReference>
<comment type="subcellular location">
    <subcellularLocation>
        <location evidence="1">Cell membrane</location>
        <topology evidence="1">Multi-pass membrane protein</topology>
    </subcellularLocation>
</comment>
<dbReference type="EMBL" id="BJNV01000023">
    <property type="protein sequence ID" value="GEC95592.1"/>
    <property type="molecule type" value="Genomic_DNA"/>
</dbReference>
<sequence length="230" mass="24160">MQHVRVWDLPLRLFHWLLAAAVIAAMLTGQVGGNLMVWHGRLGILIAGLLGFRLAWGIVGSTHSRFASFVRGPAAIIAYLRGHWHGLGHNPLGALSVLGLLTVLGLQAGGGLFANDDIAFQGPLYGLVSKDTSDWMTGLHRKGFWLVLALVGLHLAAIVFYTRVKGEKLVGAMLNGHKEVIGNQPAEAPTGGGFIAVVFALAIGIASAWAASGAWVPPPPAPEPAAAPAW</sequence>
<proteinExistence type="predicted"/>
<comment type="caution">
    <text evidence="8">The sequence shown here is derived from an EMBL/GenBank/DDBJ whole genome shotgun (WGS) entry which is preliminary data.</text>
</comment>
<dbReference type="InterPro" id="IPR051542">
    <property type="entry name" value="Hydrogenase_cytochrome"/>
</dbReference>
<dbReference type="OrthoDB" id="196472at2"/>
<evidence type="ECO:0000259" key="7">
    <source>
        <dbReference type="Pfam" id="PF01292"/>
    </source>
</evidence>
<protein>
    <submittedName>
        <fullName evidence="8">Cytochrome b561</fullName>
    </submittedName>
</protein>
<feature type="transmembrane region" description="Helical" evidence="6">
    <location>
        <begin position="13"/>
        <end position="35"/>
    </location>
</feature>
<evidence type="ECO:0000256" key="6">
    <source>
        <dbReference type="SAM" id="Phobius"/>
    </source>
</evidence>
<reference evidence="8 9" key="1">
    <citation type="submission" date="2019-06" db="EMBL/GenBank/DDBJ databases">
        <title>Whole genome shotgun sequence of Zoogloea ramigera NBRC 15342.</title>
        <authorList>
            <person name="Hosoyama A."/>
            <person name="Uohara A."/>
            <person name="Ohji S."/>
            <person name="Ichikawa N."/>
        </authorList>
    </citation>
    <scope>NUCLEOTIDE SEQUENCE [LARGE SCALE GENOMIC DNA]</scope>
    <source>
        <strain evidence="8 9">NBRC 15342</strain>
    </source>
</reference>
<dbReference type="PANTHER" id="PTHR30485:SF2">
    <property type="entry name" value="BLL0597 PROTEIN"/>
    <property type="match status" value="1"/>
</dbReference>
<feature type="domain" description="Cytochrome b561 bacterial/Ni-hydrogenase" evidence="7">
    <location>
        <begin position="6"/>
        <end position="176"/>
    </location>
</feature>
<evidence type="ECO:0000313" key="9">
    <source>
        <dbReference type="Proteomes" id="UP000318422"/>
    </source>
</evidence>
<gene>
    <name evidence="8" type="ORF">ZRA01_16650</name>
</gene>
<organism evidence="8 9">
    <name type="scientific">Zoogloea ramigera</name>
    <dbReference type="NCBI Taxonomy" id="350"/>
    <lineage>
        <taxon>Bacteria</taxon>
        <taxon>Pseudomonadati</taxon>
        <taxon>Pseudomonadota</taxon>
        <taxon>Betaproteobacteria</taxon>
        <taxon>Rhodocyclales</taxon>
        <taxon>Zoogloeaceae</taxon>
        <taxon>Zoogloea</taxon>
    </lineage>
</organism>
<feature type="transmembrane region" description="Helical" evidence="6">
    <location>
        <begin position="194"/>
        <end position="216"/>
    </location>
</feature>
<dbReference type="GO" id="GO:0005886">
    <property type="term" value="C:plasma membrane"/>
    <property type="evidence" value="ECO:0007669"/>
    <property type="project" value="UniProtKB-SubCell"/>
</dbReference>
<keyword evidence="5 6" id="KW-0472">Membrane</keyword>
<feature type="transmembrane region" description="Helical" evidence="6">
    <location>
        <begin position="92"/>
        <end position="114"/>
    </location>
</feature>
<dbReference type="Proteomes" id="UP000318422">
    <property type="component" value="Unassembled WGS sequence"/>
</dbReference>
<dbReference type="Gene3D" id="1.20.950.20">
    <property type="entry name" value="Transmembrane di-heme cytochromes, Chain C"/>
    <property type="match status" value="1"/>
</dbReference>
<keyword evidence="2" id="KW-1003">Cell membrane</keyword>
<dbReference type="RefSeq" id="WP_141351204.1">
    <property type="nucleotide sequence ID" value="NZ_BJNV01000023.1"/>
</dbReference>